<dbReference type="InterPro" id="IPR046955">
    <property type="entry name" value="PHR1-like"/>
</dbReference>
<feature type="compositionally biased region" description="Acidic residues" evidence="4">
    <location>
        <begin position="332"/>
        <end position="342"/>
    </location>
</feature>
<gene>
    <name evidence="5" type="ORF">HYC85_006437</name>
</gene>
<feature type="compositionally biased region" description="Polar residues" evidence="4">
    <location>
        <begin position="1"/>
        <end position="17"/>
    </location>
</feature>
<evidence type="ECO:0000313" key="6">
    <source>
        <dbReference type="Proteomes" id="UP000593564"/>
    </source>
</evidence>
<dbReference type="PANTHER" id="PTHR31314:SF168">
    <property type="entry name" value="MYB-LIKE HTH TRANSCRIPTIONAL REGULATOR FAMILY PROTEIN"/>
    <property type="match status" value="1"/>
</dbReference>
<dbReference type="GO" id="GO:0003700">
    <property type="term" value="F:DNA-binding transcription factor activity"/>
    <property type="evidence" value="ECO:0007669"/>
    <property type="project" value="InterPro"/>
</dbReference>
<evidence type="ECO:0000256" key="4">
    <source>
        <dbReference type="SAM" id="MobiDB-lite"/>
    </source>
</evidence>
<dbReference type="AlphaFoldDB" id="A0A7J7HMW3"/>
<dbReference type="Proteomes" id="UP000593564">
    <property type="component" value="Unassembled WGS sequence"/>
</dbReference>
<evidence type="ECO:0008006" key="7">
    <source>
        <dbReference type="Google" id="ProtNLM"/>
    </source>
</evidence>
<feature type="region of interest" description="Disordered" evidence="4">
    <location>
        <begin position="325"/>
        <end position="344"/>
    </location>
</feature>
<protein>
    <recommendedName>
        <fullName evidence="7">HTH myb-type domain-containing protein</fullName>
    </recommendedName>
</protein>
<dbReference type="EMBL" id="JACBKZ010000003">
    <property type="protein sequence ID" value="KAF5953581.1"/>
    <property type="molecule type" value="Genomic_DNA"/>
</dbReference>
<dbReference type="InterPro" id="IPR006447">
    <property type="entry name" value="Myb_dom_plants"/>
</dbReference>
<name>A0A7J7HMW3_CAMSI</name>
<proteinExistence type="predicted"/>
<reference evidence="6" key="1">
    <citation type="journal article" date="2020" name="Nat. Commun.">
        <title>Genome assembly of wild tea tree DASZ reveals pedigree and selection history of tea varieties.</title>
        <authorList>
            <person name="Zhang W."/>
            <person name="Zhang Y."/>
            <person name="Qiu H."/>
            <person name="Guo Y."/>
            <person name="Wan H."/>
            <person name="Zhang X."/>
            <person name="Scossa F."/>
            <person name="Alseekh S."/>
            <person name="Zhang Q."/>
            <person name="Wang P."/>
            <person name="Xu L."/>
            <person name="Schmidt M.H."/>
            <person name="Jia X."/>
            <person name="Li D."/>
            <person name="Zhu A."/>
            <person name="Guo F."/>
            <person name="Chen W."/>
            <person name="Ni D."/>
            <person name="Usadel B."/>
            <person name="Fernie A.R."/>
            <person name="Wen W."/>
        </authorList>
    </citation>
    <scope>NUCLEOTIDE SEQUENCE [LARGE SCALE GENOMIC DNA]</scope>
    <source>
        <strain evidence="6">cv. G240</strain>
    </source>
</reference>
<reference evidence="5 6" key="2">
    <citation type="submission" date="2020-07" db="EMBL/GenBank/DDBJ databases">
        <title>Genome assembly of wild tea tree DASZ reveals pedigree and selection history of tea varieties.</title>
        <authorList>
            <person name="Zhang W."/>
        </authorList>
    </citation>
    <scope>NUCLEOTIDE SEQUENCE [LARGE SCALE GENOMIC DNA]</scope>
    <source>
        <strain evidence="6">cv. G240</strain>
        <tissue evidence="5">Leaf</tissue>
    </source>
</reference>
<feature type="region of interest" description="Disordered" evidence="4">
    <location>
        <begin position="1"/>
        <end position="51"/>
    </location>
</feature>
<evidence type="ECO:0000256" key="2">
    <source>
        <dbReference type="ARBA" id="ARBA00023163"/>
    </source>
</evidence>
<keyword evidence="6" id="KW-1185">Reference proteome</keyword>
<sequence length="407" mass="45787">MEGSSGTECSKTSPSNQNEDEDGSNNACKAKEGASSSNSTVEESEKKLPVRPYVRSKMPRLRWTPDLHHRFVHAVERLGGQDSEFMTQLELVFLGLFQSIPPNLAQLMEVYDGATPKLVLQLMNIKGLNIAHVKSHLQMFRSKKIDDPSPVLADHRHLVDGGDRNIYNLSQLPMFQGFTQRPHSSFRHGDASWSAQENWIESPFRGRSTIDNNKPGFYGTFAERIFGSNYGNLANRNLRTSIPFFNEQSFHHFKSSREPPRIDDVNLKQAFHIQLQAKDQTNLSNSPSGLNLNTTSLQERVGVKRKASDIDLDLNLSIGLTTRIEESQKGQEEEEEEEDESDLSLSLYSKISKLKEGGGKKENKTRTSSLVKEESDTNGTSSAELSFWLFDVIMSFNPSNISIIGRF</sequence>
<evidence type="ECO:0000313" key="5">
    <source>
        <dbReference type="EMBL" id="KAF5953581.1"/>
    </source>
</evidence>
<keyword evidence="2" id="KW-0804">Transcription</keyword>
<feature type="compositionally biased region" description="Basic and acidic residues" evidence="4">
    <location>
        <begin position="356"/>
        <end position="375"/>
    </location>
</feature>
<keyword evidence="3" id="KW-0539">Nucleus</keyword>
<dbReference type="PANTHER" id="PTHR31314">
    <property type="entry name" value="MYB FAMILY TRANSCRIPTION FACTOR PHL7-LIKE"/>
    <property type="match status" value="1"/>
</dbReference>
<dbReference type="GO" id="GO:0003677">
    <property type="term" value="F:DNA binding"/>
    <property type="evidence" value="ECO:0007669"/>
    <property type="project" value="InterPro"/>
</dbReference>
<accession>A0A7J7HMW3</accession>
<evidence type="ECO:0000256" key="3">
    <source>
        <dbReference type="ARBA" id="ARBA00023242"/>
    </source>
</evidence>
<dbReference type="InterPro" id="IPR009057">
    <property type="entry name" value="Homeodomain-like_sf"/>
</dbReference>
<organism evidence="5 6">
    <name type="scientific">Camellia sinensis</name>
    <name type="common">Tea plant</name>
    <name type="synonym">Thea sinensis</name>
    <dbReference type="NCBI Taxonomy" id="4442"/>
    <lineage>
        <taxon>Eukaryota</taxon>
        <taxon>Viridiplantae</taxon>
        <taxon>Streptophyta</taxon>
        <taxon>Embryophyta</taxon>
        <taxon>Tracheophyta</taxon>
        <taxon>Spermatophyta</taxon>
        <taxon>Magnoliopsida</taxon>
        <taxon>eudicotyledons</taxon>
        <taxon>Gunneridae</taxon>
        <taxon>Pentapetalae</taxon>
        <taxon>asterids</taxon>
        <taxon>Ericales</taxon>
        <taxon>Theaceae</taxon>
        <taxon>Camellia</taxon>
    </lineage>
</organism>
<dbReference type="NCBIfam" id="TIGR01557">
    <property type="entry name" value="myb_SHAQKYF"/>
    <property type="match status" value="1"/>
</dbReference>
<feature type="region of interest" description="Disordered" evidence="4">
    <location>
        <begin position="356"/>
        <end position="378"/>
    </location>
</feature>
<dbReference type="SUPFAM" id="SSF46689">
    <property type="entry name" value="Homeodomain-like"/>
    <property type="match status" value="1"/>
</dbReference>
<dbReference type="Gene3D" id="1.10.10.60">
    <property type="entry name" value="Homeodomain-like"/>
    <property type="match status" value="1"/>
</dbReference>
<keyword evidence="1" id="KW-0805">Transcription regulation</keyword>
<comment type="caution">
    <text evidence="5">The sequence shown here is derived from an EMBL/GenBank/DDBJ whole genome shotgun (WGS) entry which is preliminary data.</text>
</comment>
<evidence type="ECO:0000256" key="1">
    <source>
        <dbReference type="ARBA" id="ARBA00023015"/>
    </source>
</evidence>